<keyword evidence="2" id="KW-1185">Reference proteome</keyword>
<reference evidence="2" key="1">
    <citation type="submission" date="2016-10" db="EMBL/GenBank/DDBJ databases">
        <authorList>
            <person name="Varghese N."/>
            <person name="Submissions S."/>
        </authorList>
    </citation>
    <scope>NUCLEOTIDE SEQUENCE [LARGE SCALE GENOMIC DNA]</scope>
    <source>
        <strain evidence="2">S9</strain>
    </source>
</reference>
<dbReference type="OrthoDB" id="2959394at2"/>
<accession>A0A1H9R945</accession>
<dbReference type="RefSeq" id="WP_093047737.1">
    <property type="nucleotide sequence ID" value="NZ_FOGT01000003.1"/>
</dbReference>
<proteinExistence type="predicted"/>
<dbReference type="AlphaFoldDB" id="A0A1H9R945"/>
<gene>
    <name evidence="1" type="ORF">SAMN05518684_10318</name>
</gene>
<name>A0A1H9R945_9BACI</name>
<protein>
    <submittedName>
        <fullName evidence="1">Uncharacterized protein</fullName>
    </submittedName>
</protein>
<dbReference type="Proteomes" id="UP000198571">
    <property type="component" value="Unassembled WGS sequence"/>
</dbReference>
<dbReference type="EMBL" id="FOGT01000003">
    <property type="protein sequence ID" value="SER68569.1"/>
    <property type="molecule type" value="Genomic_DNA"/>
</dbReference>
<organism evidence="1 2">
    <name type="scientific">Salipaludibacillus aurantiacus</name>
    <dbReference type="NCBI Taxonomy" id="1601833"/>
    <lineage>
        <taxon>Bacteria</taxon>
        <taxon>Bacillati</taxon>
        <taxon>Bacillota</taxon>
        <taxon>Bacilli</taxon>
        <taxon>Bacillales</taxon>
        <taxon>Bacillaceae</taxon>
    </lineage>
</organism>
<evidence type="ECO:0000313" key="1">
    <source>
        <dbReference type="EMBL" id="SER68569.1"/>
    </source>
</evidence>
<sequence length="305" mass="35653">MFKKMNKHFYKIFFFSFTAAVILSFTSFSQWTFMNEVFIFFPEDEQVFFREAKTELDLLSKKDDDEYTLKWSFASETNKPAFLRKDMSILFDNGIFAGARKQSLKDQLFIEEAGTFEGEDSGRYNAITFHHAELHYPEDIYKSKHTWSKDQLYVIDSPLTPLYSFKEADTEEDAQSKKILDSIIDQQMGYVLEGLLEEFQISAEDYYLFTLLDLPDYLNTPLPGLTEKETFAVLGRLWEGLYRYYILGINTFTEESYSPEGNSIPHILLHKEGTHLLILYETKDGSRQQLLQMIPKEDPAADQED</sequence>
<evidence type="ECO:0000313" key="2">
    <source>
        <dbReference type="Proteomes" id="UP000198571"/>
    </source>
</evidence>